<keyword evidence="9" id="KW-0560">Oxidoreductase</keyword>
<dbReference type="InterPro" id="IPR001128">
    <property type="entry name" value="Cyt_P450"/>
</dbReference>
<dbReference type="GO" id="GO:0005789">
    <property type="term" value="C:endoplasmic reticulum membrane"/>
    <property type="evidence" value="ECO:0007669"/>
    <property type="project" value="UniProtKB-SubCell"/>
</dbReference>
<organism evidence="13 14">
    <name type="scientific">Agrilus planipennis</name>
    <name type="common">Emerald ash borer</name>
    <name type="synonym">Agrilus marcopoli</name>
    <dbReference type="NCBI Taxonomy" id="224129"/>
    <lineage>
        <taxon>Eukaryota</taxon>
        <taxon>Metazoa</taxon>
        <taxon>Ecdysozoa</taxon>
        <taxon>Arthropoda</taxon>
        <taxon>Hexapoda</taxon>
        <taxon>Insecta</taxon>
        <taxon>Pterygota</taxon>
        <taxon>Neoptera</taxon>
        <taxon>Endopterygota</taxon>
        <taxon>Coleoptera</taxon>
        <taxon>Polyphaga</taxon>
        <taxon>Elateriformia</taxon>
        <taxon>Buprestoidea</taxon>
        <taxon>Buprestidae</taxon>
        <taxon>Agrilinae</taxon>
        <taxon>Agrilus</taxon>
    </lineage>
</organism>
<evidence type="ECO:0000256" key="9">
    <source>
        <dbReference type="ARBA" id="ARBA00023002"/>
    </source>
</evidence>
<dbReference type="InParanoid" id="A0A7F5R5I7"/>
<comment type="similarity">
    <text evidence="4">Belongs to the cytochrome P450 family.</text>
</comment>
<dbReference type="PANTHER" id="PTHR24292:SF100">
    <property type="entry name" value="CYTOCHROME P450 6A16, ISOFORM B-RELATED"/>
    <property type="match status" value="1"/>
</dbReference>
<dbReference type="InterPro" id="IPR036396">
    <property type="entry name" value="Cyt_P450_sf"/>
</dbReference>
<dbReference type="SUPFAM" id="SSF48264">
    <property type="entry name" value="Cytochrome P450"/>
    <property type="match status" value="1"/>
</dbReference>
<evidence type="ECO:0000256" key="8">
    <source>
        <dbReference type="ARBA" id="ARBA00022848"/>
    </source>
</evidence>
<evidence type="ECO:0000256" key="1">
    <source>
        <dbReference type="ARBA" id="ARBA00001971"/>
    </source>
</evidence>
<dbReference type="KEGG" id="apln:112904645"/>
<accession>A0A7F5R5I7</accession>
<dbReference type="Proteomes" id="UP000192223">
    <property type="component" value="Unplaced"/>
</dbReference>
<evidence type="ECO:0000256" key="10">
    <source>
        <dbReference type="ARBA" id="ARBA00023004"/>
    </source>
</evidence>
<keyword evidence="12" id="KW-0472">Membrane</keyword>
<dbReference type="AlphaFoldDB" id="A0A7F5R5I7"/>
<evidence type="ECO:0000256" key="11">
    <source>
        <dbReference type="ARBA" id="ARBA00023033"/>
    </source>
</evidence>
<dbReference type="OrthoDB" id="8185424at2759"/>
<keyword evidence="5" id="KW-0349">Heme</keyword>
<sequence>MLELIAVLFVLFIIFFEYCKWSRTYWQNRNVICLEEQLTLKNFPKLIWKNFHLERQVDEIYTELKKNGLKHGGAYFLNEPVYVPVSLGFLEKVLVDKSTHLCPEYKELVKASGSVLDKISPSEVLEKVDLKKRFERSIGVKIGPKVATQLFLNELEGILDSKRGIGGFKKMAETLCRCLEEIAKNESARNKIVSFEKTQQGSGLEKGKEDFLNAIILETIRMYPVVPFLTKKCLNPLNIPGTDVTLEKGTKVLIPVSGIHRDSDNFVEPDYFNPQRFQRDNLALIQALTYWNMYSKKEMEFLRGSLKVLIQDGVLGVI</sequence>
<dbReference type="PANTHER" id="PTHR24292">
    <property type="entry name" value="CYTOCHROME P450"/>
    <property type="match status" value="1"/>
</dbReference>
<keyword evidence="11" id="KW-0503">Monooxygenase</keyword>
<comment type="cofactor">
    <cofactor evidence="1">
        <name>heme</name>
        <dbReference type="ChEBI" id="CHEBI:30413"/>
    </cofactor>
</comment>
<keyword evidence="13" id="KW-1185">Reference proteome</keyword>
<dbReference type="RefSeq" id="XP_025831018.1">
    <property type="nucleotide sequence ID" value="XM_025975233.1"/>
</dbReference>
<name>A0A7F5R5I7_AGRPL</name>
<evidence type="ECO:0000256" key="7">
    <source>
        <dbReference type="ARBA" id="ARBA00022824"/>
    </source>
</evidence>
<dbReference type="GO" id="GO:0020037">
    <property type="term" value="F:heme binding"/>
    <property type="evidence" value="ECO:0007669"/>
    <property type="project" value="InterPro"/>
</dbReference>
<dbReference type="GO" id="GO:0004497">
    <property type="term" value="F:monooxygenase activity"/>
    <property type="evidence" value="ECO:0007669"/>
    <property type="project" value="UniProtKB-KW"/>
</dbReference>
<evidence type="ECO:0000256" key="4">
    <source>
        <dbReference type="ARBA" id="ARBA00010617"/>
    </source>
</evidence>
<dbReference type="Gene3D" id="1.10.630.10">
    <property type="entry name" value="Cytochrome P450"/>
    <property type="match status" value="1"/>
</dbReference>
<evidence type="ECO:0000256" key="3">
    <source>
        <dbReference type="ARBA" id="ARBA00004406"/>
    </source>
</evidence>
<comment type="subcellular location">
    <subcellularLocation>
        <location evidence="3">Endoplasmic reticulum membrane</location>
        <topology evidence="3">Peripheral membrane protein</topology>
    </subcellularLocation>
    <subcellularLocation>
        <location evidence="2">Microsome membrane</location>
        <topology evidence="2">Peripheral membrane protein</topology>
    </subcellularLocation>
</comment>
<protein>
    <submittedName>
        <fullName evidence="14">Cytochrome P450 3A28-like</fullName>
    </submittedName>
</protein>
<evidence type="ECO:0000256" key="12">
    <source>
        <dbReference type="ARBA" id="ARBA00023136"/>
    </source>
</evidence>
<evidence type="ECO:0000256" key="6">
    <source>
        <dbReference type="ARBA" id="ARBA00022723"/>
    </source>
</evidence>
<gene>
    <name evidence="14" type="primary">LOC112904645</name>
</gene>
<evidence type="ECO:0000313" key="13">
    <source>
        <dbReference type="Proteomes" id="UP000192223"/>
    </source>
</evidence>
<dbReference type="Pfam" id="PF00067">
    <property type="entry name" value="p450"/>
    <property type="match status" value="1"/>
</dbReference>
<evidence type="ECO:0000313" key="14">
    <source>
        <dbReference type="RefSeq" id="XP_025831018.1"/>
    </source>
</evidence>
<evidence type="ECO:0000256" key="2">
    <source>
        <dbReference type="ARBA" id="ARBA00004174"/>
    </source>
</evidence>
<keyword evidence="6" id="KW-0479">Metal-binding</keyword>
<reference evidence="14" key="1">
    <citation type="submission" date="2025-08" db="UniProtKB">
        <authorList>
            <consortium name="RefSeq"/>
        </authorList>
    </citation>
    <scope>IDENTIFICATION</scope>
    <source>
        <tissue evidence="14">Entire body</tissue>
    </source>
</reference>
<keyword evidence="7" id="KW-0256">Endoplasmic reticulum</keyword>
<evidence type="ECO:0000256" key="5">
    <source>
        <dbReference type="ARBA" id="ARBA00022617"/>
    </source>
</evidence>
<keyword evidence="8" id="KW-0492">Microsome</keyword>
<dbReference type="GeneID" id="112904645"/>
<keyword evidence="10" id="KW-0408">Iron</keyword>
<dbReference type="GO" id="GO:0005506">
    <property type="term" value="F:iron ion binding"/>
    <property type="evidence" value="ECO:0007669"/>
    <property type="project" value="InterPro"/>
</dbReference>
<proteinExistence type="inferred from homology"/>
<dbReference type="InterPro" id="IPR050476">
    <property type="entry name" value="Insect_CytP450_Detox"/>
</dbReference>
<dbReference type="GO" id="GO:0016705">
    <property type="term" value="F:oxidoreductase activity, acting on paired donors, with incorporation or reduction of molecular oxygen"/>
    <property type="evidence" value="ECO:0007669"/>
    <property type="project" value="InterPro"/>
</dbReference>